<dbReference type="PANTHER" id="PTHR14614:SF10">
    <property type="entry name" value="PROTEIN N-TERMINAL AND LYSINE N-METHYLTRANSFERASE EFM7"/>
    <property type="match status" value="1"/>
</dbReference>
<reference evidence="1" key="1">
    <citation type="submission" date="2023-03" db="EMBL/GenBank/DDBJ databases">
        <title>Massive genome expansion in bonnet fungi (Mycena s.s.) driven by repeated elements and novel gene families across ecological guilds.</title>
        <authorList>
            <consortium name="Lawrence Berkeley National Laboratory"/>
            <person name="Harder C.B."/>
            <person name="Miyauchi S."/>
            <person name="Viragh M."/>
            <person name="Kuo A."/>
            <person name="Thoen E."/>
            <person name="Andreopoulos B."/>
            <person name="Lu D."/>
            <person name="Skrede I."/>
            <person name="Drula E."/>
            <person name="Henrissat B."/>
            <person name="Morin E."/>
            <person name="Kohler A."/>
            <person name="Barry K."/>
            <person name="LaButti K."/>
            <person name="Morin E."/>
            <person name="Salamov A."/>
            <person name="Lipzen A."/>
            <person name="Mereny Z."/>
            <person name="Hegedus B."/>
            <person name="Baldrian P."/>
            <person name="Stursova M."/>
            <person name="Weitz H."/>
            <person name="Taylor A."/>
            <person name="Grigoriev I.V."/>
            <person name="Nagy L.G."/>
            <person name="Martin F."/>
            <person name="Kauserud H."/>
        </authorList>
    </citation>
    <scope>NUCLEOTIDE SEQUENCE</scope>
    <source>
        <strain evidence="1">CBHHK173m</strain>
    </source>
</reference>
<dbReference type="GO" id="GO:0005737">
    <property type="term" value="C:cytoplasm"/>
    <property type="evidence" value="ECO:0007669"/>
    <property type="project" value="TreeGrafter"/>
</dbReference>
<organism evidence="1 2">
    <name type="scientific">Mycena belliarum</name>
    <dbReference type="NCBI Taxonomy" id="1033014"/>
    <lineage>
        <taxon>Eukaryota</taxon>
        <taxon>Fungi</taxon>
        <taxon>Dikarya</taxon>
        <taxon>Basidiomycota</taxon>
        <taxon>Agaricomycotina</taxon>
        <taxon>Agaricomycetes</taxon>
        <taxon>Agaricomycetidae</taxon>
        <taxon>Agaricales</taxon>
        <taxon>Marasmiineae</taxon>
        <taxon>Mycenaceae</taxon>
        <taxon>Mycena</taxon>
    </lineage>
</organism>
<accession>A0AAD6XZY1</accession>
<dbReference type="InterPro" id="IPR029063">
    <property type="entry name" value="SAM-dependent_MTases_sf"/>
</dbReference>
<evidence type="ECO:0000313" key="1">
    <source>
        <dbReference type="EMBL" id="KAJ7100018.1"/>
    </source>
</evidence>
<dbReference type="InterPro" id="IPR019410">
    <property type="entry name" value="Methyltransf_16"/>
</dbReference>
<sequence length="259" mass="27910">MNDQVDPEDILNDALSFLGGSKVVEDEIITYGELQLTVAAKEGKANTLLADHLFSPGLFLAERIERGLLPLHKRNVIELGAGCALPSLLMSSLTAPPTSIVVTDYPDPGILGNLARNVERNAHLVSPGCTVRCCGYEWGTDVAPLLAYPEISGHGYDLVILSDLLHFHSSHDVLISSTDALLARSPDARVYVAAGDYTKPDVCDNFLLLGTQAGFTFDEVLPTEGQREWLGSSAVSGLDKAALSTRKAACRYWVGRRSE</sequence>
<comment type="caution">
    <text evidence="1">The sequence shown here is derived from an EMBL/GenBank/DDBJ whole genome shotgun (WGS) entry which is preliminary data.</text>
</comment>
<dbReference type="PANTHER" id="PTHR14614">
    <property type="entry name" value="HEPATOCELLULAR CARCINOMA-ASSOCIATED ANTIGEN"/>
    <property type="match status" value="1"/>
</dbReference>
<dbReference type="GO" id="GO:0008757">
    <property type="term" value="F:S-adenosylmethionine-dependent methyltransferase activity"/>
    <property type="evidence" value="ECO:0007669"/>
    <property type="project" value="UniProtKB-ARBA"/>
</dbReference>
<keyword evidence="2" id="KW-1185">Reference proteome</keyword>
<dbReference type="Proteomes" id="UP001222325">
    <property type="component" value="Unassembled WGS sequence"/>
</dbReference>
<dbReference type="Gene3D" id="3.40.50.150">
    <property type="entry name" value="Vaccinia Virus protein VP39"/>
    <property type="match status" value="1"/>
</dbReference>
<dbReference type="EMBL" id="JARJCN010000006">
    <property type="protein sequence ID" value="KAJ7100018.1"/>
    <property type="molecule type" value="Genomic_DNA"/>
</dbReference>
<dbReference type="SUPFAM" id="SSF53335">
    <property type="entry name" value="S-adenosyl-L-methionine-dependent methyltransferases"/>
    <property type="match status" value="1"/>
</dbReference>
<protein>
    <submittedName>
        <fullName evidence="1">Uncharacterized protein</fullName>
    </submittedName>
</protein>
<gene>
    <name evidence="1" type="ORF">B0H15DRAFT_818392</name>
</gene>
<evidence type="ECO:0000313" key="2">
    <source>
        <dbReference type="Proteomes" id="UP001222325"/>
    </source>
</evidence>
<dbReference type="AlphaFoldDB" id="A0AAD6XZY1"/>
<dbReference type="Pfam" id="PF10294">
    <property type="entry name" value="Methyltransf_16"/>
    <property type="match status" value="1"/>
</dbReference>
<proteinExistence type="predicted"/>
<name>A0AAD6XZY1_9AGAR</name>